<evidence type="ECO:0000256" key="2">
    <source>
        <dbReference type="ARBA" id="ARBA00022840"/>
    </source>
</evidence>
<dbReference type="SMART" id="SM00533">
    <property type="entry name" value="MUTSd"/>
    <property type="match status" value="1"/>
</dbReference>
<organism evidence="7 8">
    <name type="scientific">Chitinophaga arvensicola</name>
    <dbReference type="NCBI Taxonomy" id="29529"/>
    <lineage>
        <taxon>Bacteria</taxon>
        <taxon>Pseudomonadati</taxon>
        <taxon>Bacteroidota</taxon>
        <taxon>Chitinophagia</taxon>
        <taxon>Chitinophagales</taxon>
        <taxon>Chitinophagaceae</taxon>
        <taxon>Chitinophaga</taxon>
    </lineage>
</organism>
<proteinExistence type="predicted"/>
<dbReference type="SMART" id="SM00534">
    <property type="entry name" value="MUTSac"/>
    <property type="match status" value="1"/>
</dbReference>
<feature type="domain" description="DNA mismatch repair protein MutS core" evidence="5">
    <location>
        <begin position="12"/>
        <end position="317"/>
    </location>
</feature>
<dbReference type="GO" id="GO:0030983">
    <property type="term" value="F:mismatched DNA binding"/>
    <property type="evidence" value="ECO:0007669"/>
    <property type="project" value="InterPro"/>
</dbReference>
<keyword evidence="2" id="KW-0067">ATP-binding</keyword>
<evidence type="ECO:0000256" key="1">
    <source>
        <dbReference type="ARBA" id="ARBA00022741"/>
    </source>
</evidence>
<evidence type="ECO:0000313" key="8">
    <source>
        <dbReference type="Proteomes" id="UP000199310"/>
    </source>
</evidence>
<sequence length="706" mass="81289">MKYFPESALMQLEFDKVQALLQEHCKTELGKEMAADLRLHTHIDYVKTALQQAHEYKQLTLLQENFPNDFILNLKKELRLLSIEGAVLTGEQAMLLRKLAESMHSIVRFFDHDRRTQYSSLYEVIKETHYEKKITATIDEVLDELGQVRDNASPELARIRISLFRKRTELRRVFDRILQKLQKLNYLADQEEAFLNGRRVVAIYAENKRMVKGLIHGESDTRKTSFLEPEETIELNNDIQSLEREEGREVYRILKAMTAALSGYSFLLNGYHEILGTFDFIRGKAKLALDMDANYPMLLPHAQLNLIQAYHPLLLLYNRKNNKPTIPVNINLDKDAHILVISGPNAGGKTVTLKTIGLIQLMLQSGLLVPVHPSSQLGIFKQLMIHIGDTQSLEFELSTYSSHLKNMKHFMESANGRTLFFIDELGSGSDPNLGGAFAEVIMEELAKKHAFGVVTTHYLNLKVMANKVKGIINGAMGFDEQTLMPMYKLMVGKPGSSYTFSIAERIGLNPALIARAKKLVDEGHFQLDKLLNKAEQDLQKVEHKEKELQKLLKENERLKKEYEILADKERKQQQYTLLKLQNQIKEDDLQYLKDMERKLKQIVIEWKRADDKEKVMKQAEILLFRRREKQHSEQLNKKVQDKFEEIKGQIEVGTQVKIVTNRQVGKVLEIRDKRAIVKIGNIPINVKLSDLVLVQEKPAEKVDEGK</sequence>
<dbReference type="GO" id="GO:0005524">
    <property type="term" value="F:ATP binding"/>
    <property type="evidence" value="ECO:0007669"/>
    <property type="project" value="UniProtKB-KW"/>
</dbReference>
<dbReference type="GO" id="GO:0016887">
    <property type="term" value="F:ATP hydrolysis activity"/>
    <property type="evidence" value="ECO:0007669"/>
    <property type="project" value="InterPro"/>
</dbReference>
<dbReference type="InterPro" id="IPR007696">
    <property type="entry name" value="DNA_mismatch_repair_MutS_core"/>
</dbReference>
<dbReference type="InterPro" id="IPR027417">
    <property type="entry name" value="P-loop_NTPase"/>
</dbReference>
<accession>A0A1I0SAI6</accession>
<dbReference type="Proteomes" id="UP000199310">
    <property type="component" value="Unassembled WGS sequence"/>
</dbReference>
<dbReference type="GO" id="GO:0140664">
    <property type="term" value="F:ATP-dependent DNA damage sensor activity"/>
    <property type="evidence" value="ECO:0007669"/>
    <property type="project" value="InterPro"/>
</dbReference>
<keyword evidence="4" id="KW-0175">Coiled coil</keyword>
<dbReference type="InterPro" id="IPR045076">
    <property type="entry name" value="MutS"/>
</dbReference>
<dbReference type="Pfam" id="PF00488">
    <property type="entry name" value="MutS_V"/>
    <property type="match status" value="1"/>
</dbReference>
<evidence type="ECO:0000256" key="4">
    <source>
        <dbReference type="SAM" id="Coils"/>
    </source>
</evidence>
<dbReference type="RefSeq" id="WP_089900684.1">
    <property type="nucleotide sequence ID" value="NZ_FOJG01000002.1"/>
</dbReference>
<feature type="domain" description="DNA mismatch repair proteins mutS family" evidence="6">
    <location>
        <begin position="336"/>
        <end position="521"/>
    </location>
</feature>
<keyword evidence="1" id="KW-0547">Nucleotide-binding</keyword>
<dbReference type="InterPro" id="IPR046893">
    <property type="entry name" value="MSSS"/>
</dbReference>
<dbReference type="PANTHER" id="PTHR48466">
    <property type="entry name" value="OS10G0509000 PROTEIN-RELATED"/>
    <property type="match status" value="1"/>
</dbReference>
<dbReference type="OrthoDB" id="9808166at2"/>
<dbReference type="EMBL" id="FOJG01000002">
    <property type="protein sequence ID" value="SEW53506.1"/>
    <property type="molecule type" value="Genomic_DNA"/>
</dbReference>
<evidence type="ECO:0000256" key="3">
    <source>
        <dbReference type="ARBA" id="ARBA00023125"/>
    </source>
</evidence>
<evidence type="ECO:0000259" key="5">
    <source>
        <dbReference type="SMART" id="SM00533"/>
    </source>
</evidence>
<dbReference type="InterPro" id="IPR000432">
    <property type="entry name" value="DNA_mismatch_repair_MutS_C"/>
</dbReference>
<keyword evidence="8" id="KW-1185">Reference proteome</keyword>
<dbReference type="GO" id="GO:0004519">
    <property type="term" value="F:endonuclease activity"/>
    <property type="evidence" value="ECO:0007669"/>
    <property type="project" value="InterPro"/>
</dbReference>
<evidence type="ECO:0000259" key="6">
    <source>
        <dbReference type="SMART" id="SM00534"/>
    </source>
</evidence>
<dbReference type="PANTHER" id="PTHR48466:SF2">
    <property type="entry name" value="OS10G0509000 PROTEIN"/>
    <property type="match status" value="1"/>
</dbReference>
<protein>
    <submittedName>
        <fullName evidence="7">DNA mismatch repair protein MutS2</fullName>
    </submittedName>
</protein>
<dbReference type="AlphaFoldDB" id="A0A1I0SAI6"/>
<reference evidence="8" key="1">
    <citation type="submission" date="2016-10" db="EMBL/GenBank/DDBJ databases">
        <authorList>
            <person name="Varghese N."/>
            <person name="Submissions S."/>
        </authorList>
    </citation>
    <scope>NUCLEOTIDE SEQUENCE [LARGE SCALE GENOMIC DNA]</scope>
    <source>
        <strain evidence="8">DSM 3695</strain>
    </source>
</reference>
<dbReference type="InterPro" id="IPR005747">
    <property type="entry name" value="MutS2"/>
</dbReference>
<dbReference type="GO" id="GO:0045910">
    <property type="term" value="P:negative regulation of DNA recombination"/>
    <property type="evidence" value="ECO:0007669"/>
    <property type="project" value="InterPro"/>
</dbReference>
<dbReference type="SUPFAM" id="SSF52540">
    <property type="entry name" value="P-loop containing nucleoside triphosphate hydrolases"/>
    <property type="match status" value="1"/>
</dbReference>
<dbReference type="NCBIfam" id="TIGR01069">
    <property type="entry name" value="mutS2"/>
    <property type="match status" value="1"/>
</dbReference>
<feature type="coiled-coil region" evidence="4">
    <location>
        <begin position="524"/>
        <end position="572"/>
    </location>
</feature>
<gene>
    <name evidence="7" type="ORF">SAMN04488122_5517</name>
</gene>
<dbReference type="Pfam" id="PF20297">
    <property type="entry name" value="MSSS"/>
    <property type="match status" value="1"/>
</dbReference>
<dbReference type="SUPFAM" id="SSF48334">
    <property type="entry name" value="DNA repair protein MutS, domain III"/>
    <property type="match status" value="1"/>
</dbReference>
<name>A0A1I0SAI6_9BACT</name>
<dbReference type="PIRSF" id="PIRSF005814">
    <property type="entry name" value="MutS_YshD"/>
    <property type="match status" value="1"/>
</dbReference>
<dbReference type="Gene3D" id="3.40.50.300">
    <property type="entry name" value="P-loop containing nucleotide triphosphate hydrolases"/>
    <property type="match status" value="1"/>
</dbReference>
<dbReference type="GO" id="GO:0006298">
    <property type="term" value="P:mismatch repair"/>
    <property type="evidence" value="ECO:0007669"/>
    <property type="project" value="InterPro"/>
</dbReference>
<dbReference type="InterPro" id="IPR036187">
    <property type="entry name" value="DNA_mismatch_repair_MutS_sf"/>
</dbReference>
<dbReference type="STRING" id="29529.SAMN04488122_5517"/>
<keyword evidence="3" id="KW-0238">DNA-binding</keyword>
<evidence type="ECO:0000313" key="7">
    <source>
        <dbReference type="EMBL" id="SEW53506.1"/>
    </source>
</evidence>